<proteinExistence type="predicted"/>
<keyword evidence="3" id="KW-1185">Reference proteome</keyword>
<dbReference type="RefSeq" id="XP_001879486.1">
    <property type="nucleotide sequence ID" value="XM_001879451.1"/>
</dbReference>
<sequence>MSPCYCLSLPFSFCFSLPLPFAKYTSLQISFTSSTALCDPSYAALMGMTSKSPAASVQHLPETLEKRLHHLEIGYLWVEDKLDKAKVNIAGVQDEFTVAGVEGTLEDEVDADRKHDPYRAGYAPSSNGLTDEHGYLGKCIHSLIPSSHRRVLGADMMNQEGKETYLVEHISGSLLVCDRGNPVLQVPSPDHPLYSGFSAKRLGPEYED</sequence>
<dbReference type="KEGG" id="lbc:LACBIDRAFT_325703"/>
<accession>B0D5X8</accession>
<gene>
    <name evidence="2" type="ORF">LACBIDRAFT_325703</name>
</gene>
<dbReference type="Proteomes" id="UP000001194">
    <property type="component" value="Unassembled WGS sequence"/>
</dbReference>
<reference evidence="2 3" key="1">
    <citation type="journal article" date="2008" name="Nature">
        <title>The genome of Laccaria bicolor provides insights into mycorrhizal symbiosis.</title>
        <authorList>
            <person name="Martin F."/>
            <person name="Aerts A."/>
            <person name="Ahren D."/>
            <person name="Brun A."/>
            <person name="Danchin E.G.J."/>
            <person name="Duchaussoy F."/>
            <person name="Gibon J."/>
            <person name="Kohler A."/>
            <person name="Lindquist E."/>
            <person name="Pereda V."/>
            <person name="Salamov A."/>
            <person name="Shapiro H.J."/>
            <person name="Wuyts J."/>
            <person name="Blaudez D."/>
            <person name="Buee M."/>
            <person name="Brokstein P."/>
            <person name="Canbaeck B."/>
            <person name="Cohen D."/>
            <person name="Courty P.E."/>
            <person name="Coutinho P.M."/>
            <person name="Delaruelle C."/>
            <person name="Detter J.C."/>
            <person name="Deveau A."/>
            <person name="DiFazio S."/>
            <person name="Duplessis S."/>
            <person name="Fraissinet-Tachet L."/>
            <person name="Lucic E."/>
            <person name="Frey-Klett P."/>
            <person name="Fourrey C."/>
            <person name="Feussner I."/>
            <person name="Gay G."/>
            <person name="Grimwood J."/>
            <person name="Hoegger P.J."/>
            <person name="Jain P."/>
            <person name="Kilaru S."/>
            <person name="Labbe J."/>
            <person name="Lin Y.C."/>
            <person name="Legue V."/>
            <person name="Le Tacon F."/>
            <person name="Marmeisse R."/>
            <person name="Melayah D."/>
            <person name="Montanini B."/>
            <person name="Muratet M."/>
            <person name="Nehls U."/>
            <person name="Niculita-Hirzel H."/>
            <person name="Oudot-Le Secq M.P."/>
            <person name="Peter M."/>
            <person name="Quesneville H."/>
            <person name="Rajashekar B."/>
            <person name="Reich M."/>
            <person name="Rouhier N."/>
            <person name="Schmutz J."/>
            <person name="Yin T."/>
            <person name="Chalot M."/>
            <person name="Henrissat B."/>
            <person name="Kuees U."/>
            <person name="Lucas S."/>
            <person name="Van de Peer Y."/>
            <person name="Podila G.K."/>
            <person name="Polle A."/>
            <person name="Pukkila P.J."/>
            <person name="Richardson P.M."/>
            <person name="Rouze P."/>
            <person name="Sanders I.R."/>
            <person name="Stajich J.E."/>
            <person name="Tunlid A."/>
            <person name="Tuskan G."/>
            <person name="Grigoriev I.V."/>
        </authorList>
    </citation>
    <scope>NUCLEOTIDE SEQUENCE [LARGE SCALE GENOMIC DNA]</scope>
    <source>
        <strain evidence="3">S238N-H82 / ATCC MYA-4686</strain>
    </source>
</reference>
<dbReference type="GeneID" id="6074790"/>
<organism evidence="3">
    <name type="scientific">Laccaria bicolor (strain S238N-H82 / ATCC MYA-4686)</name>
    <name type="common">Bicoloured deceiver</name>
    <name type="synonym">Laccaria laccata var. bicolor</name>
    <dbReference type="NCBI Taxonomy" id="486041"/>
    <lineage>
        <taxon>Eukaryota</taxon>
        <taxon>Fungi</taxon>
        <taxon>Dikarya</taxon>
        <taxon>Basidiomycota</taxon>
        <taxon>Agaricomycotina</taxon>
        <taxon>Agaricomycetes</taxon>
        <taxon>Agaricomycetidae</taxon>
        <taxon>Agaricales</taxon>
        <taxon>Agaricineae</taxon>
        <taxon>Hydnangiaceae</taxon>
        <taxon>Laccaria</taxon>
    </lineage>
</organism>
<evidence type="ECO:0000256" key="1">
    <source>
        <dbReference type="SAM" id="MobiDB-lite"/>
    </source>
</evidence>
<feature type="region of interest" description="Disordered" evidence="1">
    <location>
        <begin position="188"/>
        <end position="208"/>
    </location>
</feature>
<protein>
    <submittedName>
        <fullName evidence="2">Small secreted protein</fullName>
    </submittedName>
</protein>
<dbReference type="HOGENOM" id="CLU_1321095_0_0_1"/>
<evidence type="ECO:0000313" key="2">
    <source>
        <dbReference type="EMBL" id="EDR10101.1"/>
    </source>
</evidence>
<name>B0D5X8_LACBS</name>
<dbReference type="OrthoDB" id="10626757at2759"/>
<dbReference type="EMBL" id="DS547098">
    <property type="protein sequence ID" value="EDR10101.1"/>
    <property type="molecule type" value="Genomic_DNA"/>
</dbReference>
<dbReference type="InParanoid" id="B0D5X8"/>
<evidence type="ECO:0000313" key="3">
    <source>
        <dbReference type="Proteomes" id="UP000001194"/>
    </source>
</evidence>
<dbReference type="AlphaFoldDB" id="B0D5X8"/>